<reference evidence="1 2" key="1">
    <citation type="journal article" date="2014" name="Int. J. Syst. Evol. Microbiol.">
        <title>Phylogenomics and the dynamic genome evolution of the genus Streptococcus.</title>
        <authorList>
            <consortium name="The Broad Institute Genome Sequencing Platform"/>
            <person name="Richards V.P."/>
            <person name="Palmer S.R."/>
            <person name="Pavinski Bitar P.D."/>
            <person name="Qin X."/>
            <person name="Weinstock G.M."/>
            <person name="Highlander S.K."/>
            <person name="Town C.D."/>
            <person name="Burne R.A."/>
            <person name="Stanhope M.J."/>
        </authorList>
    </citation>
    <scope>NUCLEOTIDE SEQUENCE [LARGE SCALE GENOMIC DNA]</scope>
    <source>
        <strain evidence="1 2">707-05</strain>
    </source>
</reference>
<evidence type="ECO:0000313" key="2">
    <source>
        <dbReference type="Proteomes" id="UP000003330"/>
    </source>
</evidence>
<dbReference type="Proteomes" id="UP000003330">
    <property type="component" value="Unassembled WGS sequence"/>
</dbReference>
<name>G5K486_9STRE</name>
<comment type="caution">
    <text evidence="1">The sequence shown here is derived from an EMBL/GenBank/DDBJ whole genome shotgun (WGS) entry which is preliminary data.</text>
</comment>
<evidence type="ECO:0000313" key="1">
    <source>
        <dbReference type="EMBL" id="EHI68953.1"/>
    </source>
</evidence>
<protein>
    <submittedName>
        <fullName evidence="1">ISSag4, transposase OrfB family protein</fullName>
    </submittedName>
</protein>
<organism evidence="1 2">
    <name type="scientific">Streptococcus ictaluri 707-05</name>
    <dbReference type="NCBI Taxonomy" id="764299"/>
    <lineage>
        <taxon>Bacteria</taxon>
        <taxon>Bacillati</taxon>
        <taxon>Bacillota</taxon>
        <taxon>Bacilli</taxon>
        <taxon>Lactobacillales</taxon>
        <taxon>Streptococcaceae</taxon>
        <taxon>Streptococcus</taxon>
    </lineage>
</organism>
<sequence>MENEGIQLSRRRIRRIMHKLNLVSVYQKAAFKPHSKGRMWQLFLIT</sequence>
<dbReference type="EMBL" id="AEUX02000007">
    <property type="protein sequence ID" value="EHI68953.1"/>
    <property type="molecule type" value="Genomic_DNA"/>
</dbReference>
<accession>G5K486</accession>
<dbReference type="AlphaFoldDB" id="G5K486"/>
<gene>
    <name evidence="1" type="ORF">STRIC_1606</name>
</gene>
<dbReference type="STRING" id="764299.STRIC_1606"/>
<proteinExistence type="predicted"/>
<keyword evidence="2" id="KW-1185">Reference proteome</keyword>